<feature type="chain" id="PRO_5037079968" description="Integral membrane protein" evidence="2">
    <location>
        <begin position="27"/>
        <end position="164"/>
    </location>
</feature>
<dbReference type="RefSeq" id="WP_190192226.1">
    <property type="nucleotide sequence ID" value="NZ_BMVU01000024.1"/>
</dbReference>
<evidence type="ECO:0000256" key="1">
    <source>
        <dbReference type="SAM" id="Phobius"/>
    </source>
</evidence>
<feature type="transmembrane region" description="Helical" evidence="1">
    <location>
        <begin position="137"/>
        <end position="156"/>
    </location>
</feature>
<dbReference type="Proteomes" id="UP000619244">
    <property type="component" value="Unassembled WGS sequence"/>
</dbReference>
<organism evidence="3 4">
    <name type="scientific">Streptomyces minutiscleroticus</name>
    <dbReference type="NCBI Taxonomy" id="68238"/>
    <lineage>
        <taxon>Bacteria</taxon>
        <taxon>Bacillati</taxon>
        <taxon>Actinomycetota</taxon>
        <taxon>Actinomycetes</taxon>
        <taxon>Kitasatosporales</taxon>
        <taxon>Streptomycetaceae</taxon>
        <taxon>Streptomyces</taxon>
    </lineage>
</organism>
<keyword evidence="4" id="KW-1185">Reference proteome</keyword>
<keyword evidence="1" id="KW-0472">Membrane</keyword>
<accession>A0A918NQA7</accession>
<comment type="caution">
    <text evidence="3">The sequence shown here is derived from an EMBL/GenBank/DDBJ whole genome shotgun (WGS) entry which is preliminary data.</text>
</comment>
<keyword evidence="1" id="KW-0812">Transmembrane</keyword>
<evidence type="ECO:0000313" key="3">
    <source>
        <dbReference type="EMBL" id="GGX87218.1"/>
    </source>
</evidence>
<name>A0A918NQA7_9ACTN</name>
<keyword evidence="1" id="KW-1133">Transmembrane helix</keyword>
<dbReference type="EMBL" id="BMVU01000024">
    <property type="protein sequence ID" value="GGX87218.1"/>
    <property type="molecule type" value="Genomic_DNA"/>
</dbReference>
<gene>
    <name evidence="3" type="ORF">GCM10010358_46590</name>
</gene>
<reference evidence="3" key="1">
    <citation type="journal article" date="2014" name="Int. J. Syst. Evol. Microbiol.">
        <title>Complete genome sequence of Corynebacterium casei LMG S-19264T (=DSM 44701T), isolated from a smear-ripened cheese.</title>
        <authorList>
            <consortium name="US DOE Joint Genome Institute (JGI-PGF)"/>
            <person name="Walter F."/>
            <person name="Albersmeier A."/>
            <person name="Kalinowski J."/>
            <person name="Ruckert C."/>
        </authorList>
    </citation>
    <scope>NUCLEOTIDE SEQUENCE</scope>
    <source>
        <strain evidence="3">JCM 4790</strain>
    </source>
</reference>
<sequence length="164" mass="16082">MRTTRALAVSAVAAAVLGAAAPTATAWDHPSNIVALPGVIARGGELTLTVDGCSKGGSAMSPAFRDEVELSSVQGSRNESASGTAKVKDSAVPGTYDVKVDCGGTGALTRPSAFTVIGGVRGGLGGSSATGATPTDVAIGGGLVAVALIGGGAFWLRRRTESRL</sequence>
<proteinExistence type="predicted"/>
<evidence type="ECO:0000313" key="4">
    <source>
        <dbReference type="Proteomes" id="UP000619244"/>
    </source>
</evidence>
<evidence type="ECO:0008006" key="5">
    <source>
        <dbReference type="Google" id="ProtNLM"/>
    </source>
</evidence>
<reference evidence="3" key="2">
    <citation type="submission" date="2020-09" db="EMBL/GenBank/DDBJ databases">
        <authorList>
            <person name="Sun Q."/>
            <person name="Ohkuma M."/>
        </authorList>
    </citation>
    <scope>NUCLEOTIDE SEQUENCE</scope>
    <source>
        <strain evidence="3">JCM 4790</strain>
    </source>
</reference>
<dbReference type="AlphaFoldDB" id="A0A918NQA7"/>
<feature type="signal peptide" evidence="2">
    <location>
        <begin position="1"/>
        <end position="26"/>
    </location>
</feature>
<protein>
    <recommendedName>
        <fullName evidence="5">Integral membrane protein</fullName>
    </recommendedName>
</protein>
<keyword evidence="2" id="KW-0732">Signal</keyword>
<evidence type="ECO:0000256" key="2">
    <source>
        <dbReference type="SAM" id="SignalP"/>
    </source>
</evidence>